<dbReference type="PROSITE" id="PS00375">
    <property type="entry name" value="UDPGT"/>
    <property type="match status" value="1"/>
</dbReference>
<dbReference type="CDD" id="cd03784">
    <property type="entry name" value="GT1_Gtf-like"/>
    <property type="match status" value="1"/>
</dbReference>
<dbReference type="PANTHER" id="PTHR48048">
    <property type="entry name" value="GLYCOSYLTRANSFERASE"/>
    <property type="match status" value="1"/>
</dbReference>
<comment type="caution">
    <text evidence="6">The sequence shown here is derived from an EMBL/GenBank/DDBJ whole genome shotgun (WGS) entry which is preliminary data.</text>
</comment>
<dbReference type="PANTHER" id="PTHR48048:SF30">
    <property type="entry name" value="GLYCOSYLTRANSFERASE"/>
    <property type="match status" value="1"/>
</dbReference>
<dbReference type="GO" id="GO:0016757">
    <property type="term" value="F:glycosyltransferase activity"/>
    <property type="evidence" value="ECO:0007669"/>
    <property type="project" value="UniProtKB-KW"/>
</dbReference>
<evidence type="ECO:0000256" key="2">
    <source>
        <dbReference type="ARBA" id="ARBA00022676"/>
    </source>
</evidence>
<sequence length="477" mass="53166">MVSDGERKKHALVIPFPMHAHVAAIYRFALQLASRGVIITLVVPAAEIPKMKKYEELQGLDFDFISYDETVTEVPLFPFHKIVDFASVLDQHFDPILQELKVRQTAGLPAPTCIIYDRFCTGVDVISEKLGVPYYTFFSCGAVFARYMQEAPRLLTKEGPFEVNEDGTLQRVDGPVNIPGLPPIPAPYLLADSFRTPHWRVRTGRVMQNAPAVIINTFYELEKPQIDEFRRQCAEQAAASGRKKSEVFLVGPLSDAATFKDRSFVSGAAQSVNDRAECLRWLDTQQPQSVLYICLGSWVKWDPVQVVELAVALEAAGVSFLWVLSSALEALPEGFEQRTREAGKGFIASGWVPQLQILHHASVGGFISHCGWNSCIESVSLGVPMLCWPQIAEQPLNCRYLVDEAKVGVEVGHFTFDGPALVRREEFESEIRRLMVDDEGKAIRSRVQQLKLNAHDAVAKGGASYRAVDELVEMIPF</sequence>
<accession>A0ABD1Y756</accession>
<dbReference type="EMBL" id="JBHFFA010000006">
    <property type="protein sequence ID" value="KAL2622598.1"/>
    <property type="molecule type" value="Genomic_DNA"/>
</dbReference>
<reference evidence="6 7" key="1">
    <citation type="submission" date="2024-09" db="EMBL/GenBank/DDBJ databases">
        <title>Chromosome-scale assembly of Riccia fluitans.</title>
        <authorList>
            <person name="Paukszto L."/>
            <person name="Sawicki J."/>
            <person name="Karawczyk K."/>
            <person name="Piernik-Szablinska J."/>
            <person name="Szczecinska M."/>
            <person name="Mazdziarz M."/>
        </authorList>
    </citation>
    <scope>NUCLEOTIDE SEQUENCE [LARGE SCALE GENOMIC DNA]</scope>
    <source>
        <strain evidence="6">Rf_01</strain>
        <tissue evidence="6">Aerial parts of the thallus</tissue>
    </source>
</reference>
<evidence type="ECO:0000256" key="3">
    <source>
        <dbReference type="ARBA" id="ARBA00022679"/>
    </source>
</evidence>
<evidence type="ECO:0000313" key="6">
    <source>
        <dbReference type="EMBL" id="KAL2622598.1"/>
    </source>
</evidence>
<dbReference type="SUPFAM" id="SSF53756">
    <property type="entry name" value="UDP-Glycosyltransferase/glycogen phosphorylase"/>
    <property type="match status" value="1"/>
</dbReference>
<keyword evidence="7" id="KW-1185">Reference proteome</keyword>
<dbReference type="Pfam" id="PF00201">
    <property type="entry name" value="UDPGT"/>
    <property type="match status" value="1"/>
</dbReference>
<protein>
    <recommendedName>
        <fullName evidence="5">Glycosyltransferase</fullName>
        <ecNumber evidence="5">2.4.1.-</ecNumber>
    </recommendedName>
</protein>
<name>A0ABD1Y756_9MARC</name>
<keyword evidence="3 4" id="KW-0808">Transferase</keyword>
<evidence type="ECO:0000256" key="5">
    <source>
        <dbReference type="RuleBase" id="RU362057"/>
    </source>
</evidence>
<dbReference type="AlphaFoldDB" id="A0ABD1Y756"/>
<organism evidence="6 7">
    <name type="scientific">Riccia fluitans</name>
    <dbReference type="NCBI Taxonomy" id="41844"/>
    <lineage>
        <taxon>Eukaryota</taxon>
        <taxon>Viridiplantae</taxon>
        <taxon>Streptophyta</taxon>
        <taxon>Embryophyta</taxon>
        <taxon>Marchantiophyta</taxon>
        <taxon>Marchantiopsida</taxon>
        <taxon>Marchantiidae</taxon>
        <taxon>Marchantiales</taxon>
        <taxon>Ricciaceae</taxon>
        <taxon>Riccia</taxon>
    </lineage>
</organism>
<evidence type="ECO:0000256" key="1">
    <source>
        <dbReference type="ARBA" id="ARBA00009995"/>
    </source>
</evidence>
<dbReference type="FunFam" id="3.40.50.2000:FF:000056">
    <property type="entry name" value="Glycosyltransferase"/>
    <property type="match status" value="1"/>
</dbReference>
<dbReference type="EC" id="2.4.1.-" evidence="5"/>
<dbReference type="InterPro" id="IPR002213">
    <property type="entry name" value="UDP_glucos_trans"/>
</dbReference>
<gene>
    <name evidence="6" type="ORF">R1flu_002803</name>
</gene>
<evidence type="ECO:0000256" key="4">
    <source>
        <dbReference type="RuleBase" id="RU003718"/>
    </source>
</evidence>
<comment type="similarity">
    <text evidence="1 4">Belongs to the UDP-glycosyltransferase family.</text>
</comment>
<dbReference type="InterPro" id="IPR050481">
    <property type="entry name" value="UDP-glycosyltransf_plant"/>
</dbReference>
<dbReference type="InterPro" id="IPR035595">
    <property type="entry name" value="UDP_glycos_trans_CS"/>
</dbReference>
<dbReference type="Gene3D" id="3.40.50.2000">
    <property type="entry name" value="Glycogen Phosphorylase B"/>
    <property type="match status" value="2"/>
</dbReference>
<proteinExistence type="inferred from homology"/>
<keyword evidence="2 4" id="KW-0328">Glycosyltransferase</keyword>
<evidence type="ECO:0000313" key="7">
    <source>
        <dbReference type="Proteomes" id="UP001605036"/>
    </source>
</evidence>
<dbReference type="Proteomes" id="UP001605036">
    <property type="component" value="Unassembled WGS sequence"/>
</dbReference>